<dbReference type="InterPro" id="IPR046346">
    <property type="entry name" value="Aminoacid_DH-like_N_sf"/>
</dbReference>
<dbReference type="GO" id="GO:0019632">
    <property type="term" value="P:shikimate metabolic process"/>
    <property type="evidence" value="ECO:0007669"/>
    <property type="project" value="TreeGrafter"/>
</dbReference>
<evidence type="ECO:0000256" key="3">
    <source>
        <dbReference type="ARBA" id="ARBA00023141"/>
    </source>
</evidence>
<dbReference type="Pfam" id="PF08501">
    <property type="entry name" value="Shikimate_dh_N"/>
    <property type="match status" value="1"/>
</dbReference>
<evidence type="ECO:0000259" key="4">
    <source>
        <dbReference type="Pfam" id="PF08501"/>
    </source>
</evidence>
<dbReference type="Gene3D" id="3.40.50.10860">
    <property type="entry name" value="Leucine Dehydrogenase, chain A, domain 1"/>
    <property type="match status" value="1"/>
</dbReference>
<dbReference type="PANTHER" id="PTHR21089:SF1">
    <property type="entry name" value="BIFUNCTIONAL 3-DEHYDROQUINATE DEHYDRATASE_SHIKIMATE DEHYDROGENASE, CHLOROPLASTIC"/>
    <property type="match status" value="1"/>
</dbReference>
<name>A0A2T0WH39_9BACT</name>
<feature type="domain" description="Shikimate dehydrogenase substrate binding N-terminal" evidence="4">
    <location>
        <begin position="7"/>
        <end position="89"/>
    </location>
</feature>
<dbReference type="SUPFAM" id="SSF53223">
    <property type="entry name" value="Aminoacid dehydrogenase-like, N-terminal domain"/>
    <property type="match status" value="1"/>
</dbReference>
<dbReference type="GO" id="GO:0009073">
    <property type="term" value="P:aromatic amino acid family biosynthetic process"/>
    <property type="evidence" value="ECO:0007669"/>
    <property type="project" value="UniProtKB-KW"/>
</dbReference>
<organism evidence="5 6">
    <name type="scientific">Mongoliibacter ruber</name>
    <dbReference type="NCBI Taxonomy" id="1750599"/>
    <lineage>
        <taxon>Bacteria</taxon>
        <taxon>Pseudomonadati</taxon>
        <taxon>Bacteroidota</taxon>
        <taxon>Cytophagia</taxon>
        <taxon>Cytophagales</taxon>
        <taxon>Cyclobacteriaceae</taxon>
        <taxon>Mongoliibacter</taxon>
    </lineage>
</organism>
<keyword evidence="6" id="KW-1185">Reference proteome</keyword>
<evidence type="ECO:0000256" key="1">
    <source>
        <dbReference type="ARBA" id="ARBA00004871"/>
    </source>
</evidence>
<evidence type="ECO:0000313" key="6">
    <source>
        <dbReference type="Proteomes" id="UP000238157"/>
    </source>
</evidence>
<keyword evidence="3" id="KW-0057">Aromatic amino acid biosynthesis</keyword>
<dbReference type="GO" id="GO:0005829">
    <property type="term" value="C:cytosol"/>
    <property type="evidence" value="ECO:0007669"/>
    <property type="project" value="TreeGrafter"/>
</dbReference>
<gene>
    <name evidence="5" type="ORF">CLW00_110145</name>
</gene>
<dbReference type="InterPro" id="IPR013708">
    <property type="entry name" value="Shikimate_DH-bd_N"/>
</dbReference>
<reference evidence="5 6" key="1">
    <citation type="submission" date="2018-03" db="EMBL/GenBank/DDBJ databases">
        <title>Genomic Encyclopedia of Archaeal and Bacterial Type Strains, Phase II (KMG-II): from individual species to whole genera.</title>
        <authorList>
            <person name="Goeker M."/>
        </authorList>
    </citation>
    <scope>NUCLEOTIDE SEQUENCE [LARGE SCALE GENOMIC DNA]</scope>
    <source>
        <strain evidence="5 6">DSM 27929</strain>
    </source>
</reference>
<dbReference type="CDD" id="cd01065">
    <property type="entry name" value="NAD_bind_Shikimate_DH"/>
    <property type="match status" value="1"/>
</dbReference>
<dbReference type="EMBL" id="PVTR01000010">
    <property type="protein sequence ID" value="PRY86013.1"/>
    <property type="molecule type" value="Genomic_DNA"/>
</dbReference>
<dbReference type="GO" id="GO:0009423">
    <property type="term" value="P:chorismate biosynthetic process"/>
    <property type="evidence" value="ECO:0007669"/>
    <property type="project" value="TreeGrafter"/>
</dbReference>
<dbReference type="InterPro" id="IPR022893">
    <property type="entry name" value="Shikimate_DH_fam"/>
</dbReference>
<dbReference type="InterPro" id="IPR036291">
    <property type="entry name" value="NAD(P)-bd_dom_sf"/>
</dbReference>
<keyword evidence="3" id="KW-0028">Amino-acid biosynthesis</keyword>
<evidence type="ECO:0000256" key="2">
    <source>
        <dbReference type="ARBA" id="ARBA00023002"/>
    </source>
</evidence>
<protein>
    <submittedName>
        <fullName evidence="5">Shikimate dehydrogenase</fullName>
    </submittedName>
</protein>
<comment type="pathway">
    <text evidence="1">Metabolic intermediate biosynthesis; chorismate biosynthesis; chorismate from D-erythrose 4-phosphate and phosphoenolpyruvate: step 4/7.</text>
</comment>
<dbReference type="AlphaFoldDB" id="A0A2T0WH39"/>
<comment type="caution">
    <text evidence="5">The sequence shown here is derived from an EMBL/GenBank/DDBJ whole genome shotgun (WGS) entry which is preliminary data.</text>
</comment>
<accession>A0A2T0WH39</accession>
<dbReference type="PANTHER" id="PTHR21089">
    <property type="entry name" value="SHIKIMATE DEHYDROGENASE"/>
    <property type="match status" value="1"/>
</dbReference>
<dbReference type="Gene3D" id="3.40.50.720">
    <property type="entry name" value="NAD(P)-binding Rossmann-like Domain"/>
    <property type="match status" value="1"/>
</dbReference>
<dbReference type="Proteomes" id="UP000238157">
    <property type="component" value="Unassembled WGS sequence"/>
</dbReference>
<evidence type="ECO:0000313" key="5">
    <source>
        <dbReference type="EMBL" id="PRY86013.1"/>
    </source>
</evidence>
<dbReference type="GO" id="GO:0050661">
    <property type="term" value="F:NADP binding"/>
    <property type="evidence" value="ECO:0007669"/>
    <property type="project" value="TreeGrafter"/>
</dbReference>
<keyword evidence="2" id="KW-0560">Oxidoreductase</keyword>
<dbReference type="GO" id="GO:0004764">
    <property type="term" value="F:shikimate 3-dehydrogenase (NADP+) activity"/>
    <property type="evidence" value="ECO:0007669"/>
    <property type="project" value="InterPro"/>
</dbReference>
<proteinExistence type="predicted"/>
<dbReference type="SUPFAM" id="SSF51735">
    <property type="entry name" value="NAD(P)-binding Rossmann-fold domains"/>
    <property type="match status" value="1"/>
</dbReference>
<sequence>MMKKFGLIGYPLGHSFSKKYFTEKFEKESIDGCRFDLYEIPDIGLLPKVLEENPELLGLSVTIPYKEKVFSFIDQLDPACREIGAVNCIQIRNNQLTGYNTDYIGFKNSLEKWLGNERPKALVLGTGGASKAVVQALKDLSIPYKMVSRSESDQPDFLTYDALKNNPDILASHYLIVNTTPLGTFPNTEEMPDLDINQISGNHKVYDLVYNPEKTFLMRSMEARGALTKNGLEMLKLQAEAAWKIWN</sequence>